<sequence length="133" mass="14876">MWSSSSSPPLWRVRPVIASDSQPPPPPPPPPPRPASHHQQQIHARLWLSNLRAIKLCCCCCGPRNPQPRTSAVEERADGWASRFRHIASAPGLRNHRKTRATSCAIHDATIAGENSSKWKTDKPLLNERSARW</sequence>
<dbReference type="Proteomes" id="UP000024635">
    <property type="component" value="Unassembled WGS sequence"/>
</dbReference>
<organism evidence="2 3">
    <name type="scientific">Ancylostoma ceylanicum</name>
    <dbReference type="NCBI Taxonomy" id="53326"/>
    <lineage>
        <taxon>Eukaryota</taxon>
        <taxon>Metazoa</taxon>
        <taxon>Ecdysozoa</taxon>
        <taxon>Nematoda</taxon>
        <taxon>Chromadorea</taxon>
        <taxon>Rhabditida</taxon>
        <taxon>Rhabditina</taxon>
        <taxon>Rhabditomorpha</taxon>
        <taxon>Strongyloidea</taxon>
        <taxon>Ancylostomatidae</taxon>
        <taxon>Ancylostomatinae</taxon>
        <taxon>Ancylostoma</taxon>
    </lineage>
</organism>
<proteinExistence type="predicted"/>
<feature type="region of interest" description="Disordered" evidence="1">
    <location>
        <begin position="1"/>
        <end position="42"/>
    </location>
</feature>
<dbReference type="EMBL" id="JARK01001352">
    <property type="protein sequence ID" value="EYC22699.1"/>
    <property type="molecule type" value="Genomic_DNA"/>
</dbReference>
<accession>A0A016V4V1</accession>
<dbReference type="AlphaFoldDB" id="A0A016V4V1"/>
<evidence type="ECO:0000313" key="2">
    <source>
        <dbReference type="EMBL" id="EYC22699.1"/>
    </source>
</evidence>
<name>A0A016V4V1_9BILA</name>
<gene>
    <name evidence="2" type="primary">Acey_s0016.g2904</name>
    <name evidence="2" type="ORF">Y032_0016g2904</name>
</gene>
<feature type="compositionally biased region" description="Pro residues" evidence="1">
    <location>
        <begin position="22"/>
        <end position="34"/>
    </location>
</feature>
<reference evidence="3" key="1">
    <citation type="journal article" date="2015" name="Nat. Genet.">
        <title>The genome and transcriptome of the zoonotic hookworm Ancylostoma ceylanicum identify infection-specific gene families.</title>
        <authorList>
            <person name="Schwarz E.M."/>
            <person name="Hu Y."/>
            <person name="Antoshechkin I."/>
            <person name="Miller M.M."/>
            <person name="Sternberg P.W."/>
            <person name="Aroian R.V."/>
        </authorList>
    </citation>
    <scope>NUCLEOTIDE SEQUENCE</scope>
    <source>
        <strain evidence="3">HY135</strain>
    </source>
</reference>
<evidence type="ECO:0000313" key="3">
    <source>
        <dbReference type="Proteomes" id="UP000024635"/>
    </source>
</evidence>
<keyword evidence="3" id="KW-1185">Reference proteome</keyword>
<comment type="caution">
    <text evidence="2">The sequence shown here is derived from an EMBL/GenBank/DDBJ whole genome shotgun (WGS) entry which is preliminary data.</text>
</comment>
<protein>
    <submittedName>
        <fullName evidence="2">Uncharacterized protein</fullName>
    </submittedName>
</protein>
<evidence type="ECO:0000256" key="1">
    <source>
        <dbReference type="SAM" id="MobiDB-lite"/>
    </source>
</evidence>